<dbReference type="GO" id="GO:0015768">
    <property type="term" value="P:maltose transport"/>
    <property type="evidence" value="ECO:0007669"/>
    <property type="project" value="TreeGrafter"/>
</dbReference>
<feature type="chain" id="PRO_5039150565" evidence="4">
    <location>
        <begin position="23"/>
        <end position="444"/>
    </location>
</feature>
<comment type="similarity">
    <text evidence="1">Belongs to the bacterial solute-binding protein 1 family.</text>
</comment>
<evidence type="ECO:0000256" key="4">
    <source>
        <dbReference type="SAM" id="SignalP"/>
    </source>
</evidence>
<dbReference type="GO" id="GO:1901982">
    <property type="term" value="F:maltose binding"/>
    <property type="evidence" value="ECO:0007669"/>
    <property type="project" value="TreeGrafter"/>
</dbReference>
<keyword evidence="3 4" id="KW-0732">Signal</keyword>
<dbReference type="OrthoDB" id="9768630at2"/>
<feature type="signal peptide" evidence="4">
    <location>
        <begin position="1"/>
        <end position="22"/>
    </location>
</feature>
<dbReference type="EMBL" id="SLZZ01000018">
    <property type="protein sequence ID" value="TCS77336.1"/>
    <property type="molecule type" value="Genomic_DNA"/>
</dbReference>
<dbReference type="Proteomes" id="UP000295726">
    <property type="component" value="Unassembled WGS sequence"/>
</dbReference>
<evidence type="ECO:0000256" key="2">
    <source>
        <dbReference type="ARBA" id="ARBA00022448"/>
    </source>
</evidence>
<dbReference type="CDD" id="cd14748">
    <property type="entry name" value="PBP2_UgpB"/>
    <property type="match status" value="1"/>
</dbReference>
<evidence type="ECO:0000313" key="5">
    <source>
        <dbReference type="EMBL" id="TCS77336.1"/>
    </source>
</evidence>
<dbReference type="PANTHER" id="PTHR30061">
    <property type="entry name" value="MALTOSE-BINDING PERIPLASMIC PROTEIN"/>
    <property type="match status" value="1"/>
</dbReference>
<dbReference type="Gene3D" id="3.40.190.10">
    <property type="entry name" value="Periplasmic binding protein-like II"/>
    <property type="match status" value="1"/>
</dbReference>
<comment type="caution">
    <text evidence="5">The sequence shown here is derived from an EMBL/GenBank/DDBJ whole genome shotgun (WGS) entry which is preliminary data.</text>
</comment>
<evidence type="ECO:0000256" key="1">
    <source>
        <dbReference type="ARBA" id="ARBA00008520"/>
    </source>
</evidence>
<dbReference type="RefSeq" id="WP_132382366.1">
    <property type="nucleotide sequence ID" value="NZ_DAIPCY010000067.1"/>
</dbReference>
<reference evidence="5 6" key="1">
    <citation type="submission" date="2019-03" db="EMBL/GenBank/DDBJ databases">
        <title>Genomic Encyclopedia of Type Strains, Phase IV (KMG-IV): sequencing the most valuable type-strain genomes for metagenomic binning, comparative biology and taxonomic classification.</title>
        <authorList>
            <person name="Goeker M."/>
        </authorList>
    </citation>
    <scope>NUCLEOTIDE SEQUENCE [LARGE SCALE GENOMIC DNA]</scope>
    <source>
        <strain evidence="5 6">DSM 29489</strain>
    </source>
</reference>
<dbReference type="PANTHER" id="PTHR30061:SF50">
    <property type="entry name" value="MALTOSE_MALTODEXTRIN-BINDING PERIPLASMIC PROTEIN"/>
    <property type="match status" value="1"/>
</dbReference>
<evidence type="ECO:0000313" key="6">
    <source>
        <dbReference type="Proteomes" id="UP000295726"/>
    </source>
</evidence>
<keyword evidence="6" id="KW-1185">Reference proteome</keyword>
<protein>
    <submittedName>
        <fullName evidence="5">Carbohydrate ABC transporter substrate-binding protein (CUT1 family)</fullName>
    </submittedName>
</protein>
<dbReference type="GO" id="GO:0042956">
    <property type="term" value="P:maltodextrin transmembrane transport"/>
    <property type="evidence" value="ECO:0007669"/>
    <property type="project" value="TreeGrafter"/>
</dbReference>
<dbReference type="GO" id="GO:0055052">
    <property type="term" value="C:ATP-binding cassette (ABC) transporter complex, substrate-binding subunit-containing"/>
    <property type="evidence" value="ECO:0007669"/>
    <property type="project" value="TreeGrafter"/>
</dbReference>
<keyword evidence="2" id="KW-0813">Transport</keyword>
<proteinExistence type="inferred from homology"/>
<dbReference type="SUPFAM" id="SSF53850">
    <property type="entry name" value="Periplasmic binding protein-like II"/>
    <property type="match status" value="1"/>
</dbReference>
<dbReference type="Pfam" id="PF13416">
    <property type="entry name" value="SBP_bac_8"/>
    <property type="match status" value="1"/>
</dbReference>
<sequence>MRKGFKKFLAATLTVAMTAALLAGCGGNSSDSSSAKSDSTKEGGIEPCTITYYGGWTGADLEKMQALVDDYNSSQDTVTVEFTSLQWSDIFTKFLADYQAGASPDVVAMHTFEMGQFVDMGVLDADQVKALDLSESDYVKTAWDGCKYEDTLYGVPIDLNMHALYYNEALLDAAGIENAPQTGDELIDTAMKLTVDANGRNAAEEGFDKNNIKQYGFGFLQNHHTFYQTYAMMNQQGYNPFTDDMKEISLDADKTSKAIQFVEDLIYKYNVTPVGEKSPIDDFKAGNVAMIIDGNWQLSGLSDVSFKWNTAEYPQIFDEKAVWGASELLAFPASKNPDENKQAAAREFVKWLSENSAQWALSGQIPANVQSQEDSEKLPGIDAFYAEMDYVKFLPANPLSVSLFSSKAPSPILTMAQDATLNNKDAGEITSQFEKDLNDVMKNN</sequence>
<accession>A0A4R3K3R8</accession>
<gene>
    <name evidence="5" type="ORF">EDD59_11868</name>
</gene>
<dbReference type="InterPro" id="IPR006059">
    <property type="entry name" value="SBP"/>
</dbReference>
<dbReference type="PROSITE" id="PS51257">
    <property type="entry name" value="PROKAR_LIPOPROTEIN"/>
    <property type="match status" value="1"/>
</dbReference>
<dbReference type="AlphaFoldDB" id="A0A4R3K3R8"/>
<evidence type="ECO:0000256" key="3">
    <source>
        <dbReference type="ARBA" id="ARBA00022729"/>
    </source>
</evidence>
<name>A0A4R3K3R8_9FIRM</name>
<organism evidence="5 6">
    <name type="scientific">Muricomes intestini</name>
    <dbReference type="NCBI Taxonomy" id="1796634"/>
    <lineage>
        <taxon>Bacteria</taxon>
        <taxon>Bacillati</taxon>
        <taxon>Bacillota</taxon>
        <taxon>Clostridia</taxon>
        <taxon>Lachnospirales</taxon>
        <taxon>Lachnospiraceae</taxon>
        <taxon>Muricomes</taxon>
    </lineage>
</organism>